<comment type="caution">
    <text evidence="1">The sequence shown here is derived from an EMBL/GenBank/DDBJ whole genome shotgun (WGS) entry which is preliminary data.</text>
</comment>
<protein>
    <submittedName>
        <fullName evidence="1">Uncharacterized protein</fullName>
    </submittedName>
</protein>
<accession>A0A0F9RID8</accession>
<evidence type="ECO:0000313" key="1">
    <source>
        <dbReference type="EMBL" id="KKN54549.1"/>
    </source>
</evidence>
<reference evidence="1" key="1">
    <citation type="journal article" date="2015" name="Nature">
        <title>Complex archaea that bridge the gap between prokaryotes and eukaryotes.</title>
        <authorList>
            <person name="Spang A."/>
            <person name="Saw J.H."/>
            <person name="Jorgensen S.L."/>
            <person name="Zaremba-Niedzwiedzka K."/>
            <person name="Martijn J."/>
            <person name="Lind A.E."/>
            <person name="van Eijk R."/>
            <person name="Schleper C."/>
            <person name="Guy L."/>
            <person name="Ettema T.J."/>
        </authorList>
    </citation>
    <scope>NUCLEOTIDE SEQUENCE</scope>
</reference>
<gene>
    <name evidence="1" type="ORF">LCGC14_0591410</name>
</gene>
<name>A0A0F9RID8_9ZZZZ</name>
<dbReference type="AlphaFoldDB" id="A0A0F9RID8"/>
<proteinExistence type="predicted"/>
<dbReference type="EMBL" id="LAZR01000924">
    <property type="protein sequence ID" value="KKN54549.1"/>
    <property type="molecule type" value="Genomic_DNA"/>
</dbReference>
<organism evidence="1">
    <name type="scientific">marine sediment metagenome</name>
    <dbReference type="NCBI Taxonomy" id="412755"/>
    <lineage>
        <taxon>unclassified sequences</taxon>
        <taxon>metagenomes</taxon>
        <taxon>ecological metagenomes</taxon>
    </lineage>
</organism>
<sequence>MSLSNVELDRLAADTGCSIHNDIEHGLSIRKLAKLFSIGEGAVGGTLKRGKYDG</sequence>